<feature type="compositionally biased region" description="Basic and acidic residues" evidence="1">
    <location>
        <begin position="14"/>
        <end position="42"/>
    </location>
</feature>
<accession>A0A3N7FKH0</accession>
<sequence>MMRLRRVKGYGTKHAVERERERESSTHSERGRGQIDGREQGESKMVTLVKETSAIFVLTKNGMASKSQPNTPQTPFSQ</sequence>
<keyword evidence="3" id="KW-1185">Reference proteome</keyword>
<name>A0A3N7FKH0_POPTR</name>
<dbReference type="AlphaFoldDB" id="A0A3N7FKH0"/>
<reference evidence="2 3" key="1">
    <citation type="journal article" date="2006" name="Science">
        <title>The genome of black cottonwood, Populus trichocarpa (Torr. &amp; Gray).</title>
        <authorList>
            <person name="Tuskan G.A."/>
            <person name="Difazio S."/>
            <person name="Jansson S."/>
            <person name="Bohlmann J."/>
            <person name="Grigoriev I."/>
            <person name="Hellsten U."/>
            <person name="Putnam N."/>
            <person name="Ralph S."/>
            <person name="Rombauts S."/>
            <person name="Salamov A."/>
            <person name="Schein J."/>
            <person name="Sterck L."/>
            <person name="Aerts A."/>
            <person name="Bhalerao R.R."/>
            <person name="Bhalerao R.P."/>
            <person name="Blaudez D."/>
            <person name="Boerjan W."/>
            <person name="Brun A."/>
            <person name="Brunner A."/>
            <person name="Busov V."/>
            <person name="Campbell M."/>
            <person name="Carlson J."/>
            <person name="Chalot M."/>
            <person name="Chapman J."/>
            <person name="Chen G.L."/>
            <person name="Cooper D."/>
            <person name="Coutinho P.M."/>
            <person name="Couturier J."/>
            <person name="Covert S."/>
            <person name="Cronk Q."/>
            <person name="Cunningham R."/>
            <person name="Davis J."/>
            <person name="Degroeve S."/>
            <person name="Dejardin A."/>
            <person name="Depamphilis C."/>
            <person name="Detter J."/>
            <person name="Dirks B."/>
            <person name="Dubchak I."/>
            <person name="Duplessis S."/>
            <person name="Ehlting J."/>
            <person name="Ellis B."/>
            <person name="Gendler K."/>
            <person name="Goodstein D."/>
            <person name="Gribskov M."/>
            <person name="Grimwood J."/>
            <person name="Groover A."/>
            <person name="Gunter L."/>
            <person name="Hamberger B."/>
            <person name="Heinze B."/>
            <person name="Helariutta Y."/>
            <person name="Henrissat B."/>
            <person name="Holligan D."/>
            <person name="Holt R."/>
            <person name="Huang W."/>
            <person name="Islam-Faridi N."/>
            <person name="Jones S."/>
            <person name="Jones-Rhoades M."/>
            <person name="Jorgensen R."/>
            <person name="Joshi C."/>
            <person name="Kangasjarvi J."/>
            <person name="Karlsson J."/>
            <person name="Kelleher C."/>
            <person name="Kirkpatrick R."/>
            <person name="Kirst M."/>
            <person name="Kohler A."/>
            <person name="Kalluri U."/>
            <person name="Larimer F."/>
            <person name="Leebens-Mack J."/>
            <person name="Leple J.C."/>
            <person name="Locascio P."/>
            <person name="Lou Y."/>
            <person name="Lucas S."/>
            <person name="Martin F."/>
            <person name="Montanini B."/>
            <person name="Napoli C."/>
            <person name="Nelson D.R."/>
            <person name="Nelson C."/>
            <person name="Nieminen K."/>
            <person name="Nilsson O."/>
            <person name="Pereda V."/>
            <person name="Peter G."/>
            <person name="Philippe R."/>
            <person name="Pilate G."/>
            <person name="Poliakov A."/>
            <person name="Razumovskaya J."/>
            <person name="Richardson P."/>
            <person name="Rinaldi C."/>
            <person name="Ritland K."/>
            <person name="Rouze P."/>
            <person name="Ryaboy D."/>
            <person name="Schmutz J."/>
            <person name="Schrader J."/>
            <person name="Segerman B."/>
            <person name="Shin H."/>
            <person name="Siddiqui A."/>
            <person name="Sterky F."/>
            <person name="Terry A."/>
            <person name="Tsai C.J."/>
            <person name="Uberbacher E."/>
            <person name="Unneberg P."/>
            <person name="Vahala J."/>
            <person name="Wall K."/>
            <person name="Wessler S."/>
            <person name="Yang G."/>
            <person name="Yin T."/>
            <person name="Douglas C."/>
            <person name="Marra M."/>
            <person name="Sandberg G."/>
            <person name="Van de Peer Y."/>
            <person name="Rokhsar D."/>
        </authorList>
    </citation>
    <scope>NUCLEOTIDE SEQUENCE [LARGE SCALE GENOMIC DNA]</scope>
    <source>
        <strain evidence="3">cv. Nisqually</strain>
    </source>
</reference>
<dbReference type="Proteomes" id="UP000006729">
    <property type="component" value="Chromosome 8"/>
</dbReference>
<evidence type="ECO:0000256" key="1">
    <source>
        <dbReference type="SAM" id="MobiDB-lite"/>
    </source>
</evidence>
<feature type="region of interest" description="Disordered" evidence="1">
    <location>
        <begin position="1"/>
        <end position="43"/>
    </location>
</feature>
<dbReference type="EMBL" id="CM009297">
    <property type="protein sequence ID" value="RQO94690.1"/>
    <property type="molecule type" value="Genomic_DNA"/>
</dbReference>
<evidence type="ECO:0000313" key="3">
    <source>
        <dbReference type="Proteomes" id="UP000006729"/>
    </source>
</evidence>
<organism evidence="2 3">
    <name type="scientific">Populus trichocarpa</name>
    <name type="common">Western balsam poplar</name>
    <name type="synonym">Populus balsamifera subsp. trichocarpa</name>
    <dbReference type="NCBI Taxonomy" id="3694"/>
    <lineage>
        <taxon>Eukaryota</taxon>
        <taxon>Viridiplantae</taxon>
        <taxon>Streptophyta</taxon>
        <taxon>Embryophyta</taxon>
        <taxon>Tracheophyta</taxon>
        <taxon>Spermatophyta</taxon>
        <taxon>Magnoliopsida</taxon>
        <taxon>eudicotyledons</taxon>
        <taxon>Gunneridae</taxon>
        <taxon>Pentapetalae</taxon>
        <taxon>rosids</taxon>
        <taxon>fabids</taxon>
        <taxon>Malpighiales</taxon>
        <taxon>Salicaceae</taxon>
        <taxon>Saliceae</taxon>
        <taxon>Populus</taxon>
    </lineage>
</organism>
<proteinExistence type="predicted"/>
<gene>
    <name evidence="2" type="ORF">POPTR_008G148233</name>
</gene>
<evidence type="ECO:0000313" key="2">
    <source>
        <dbReference type="EMBL" id="RQO94690.1"/>
    </source>
</evidence>
<dbReference type="InParanoid" id="A0A3N7FKH0"/>
<protein>
    <submittedName>
        <fullName evidence="2">Uncharacterized protein</fullName>
    </submittedName>
</protein>